<dbReference type="Proteomes" id="UP001152795">
    <property type="component" value="Unassembled WGS sequence"/>
</dbReference>
<dbReference type="PANTHER" id="PTHR45749:SF21">
    <property type="entry name" value="DUF4371 DOMAIN-CONTAINING PROTEIN"/>
    <property type="match status" value="1"/>
</dbReference>
<evidence type="ECO:0000313" key="1">
    <source>
        <dbReference type="EMBL" id="CAB4032608.1"/>
    </source>
</evidence>
<keyword evidence="2" id="KW-1185">Reference proteome</keyword>
<dbReference type="OrthoDB" id="5984802at2759"/>
<protein>
    <submittedName>
        <fullName evidence="1">Uncharacterized protein</fullName>
    </submittedName>
</protein>
<dbReference type="PANTHER" id="PTHR45749">
    <property type="match status" value="1"/>
</dbReference>
<reference evidence="1" key="1">
    <citation type="submission" date="2020-04" db="EMBL/GenBank/DDBJ databases">
        <authorList>
            <person name="Alioto T."/>
            <person name="Alioto T."/>
            <person name="Gomez Garrido J."/>
        </authorList>
    </citation>
    <scope>NUCLEOTIDE SEQUENCE</scope>
    <source>
        <strain evidence="1">A484AB</strain>
    </source>
</reference>
<proteinExistence type="predicted"/>
<organism evidence="1 2">
    <name type="scientific">Paramuricea clavata</name>
    <name type="common">Red gorgonian</name>
    <name type="synonym">Violescent sea-whip</name>
    <dbReference type="NCBI Taxonomy" id="317549"/>
    <lineage>
        <taxon>Eukaryota</taxon>
        <taxon>Metazoa</taxon>
        <taxon>Cnidaria</taxon>
        <taxon>Anthozoa</taxon>
        <taxon>Octocorallia</taxon>
        <taxon>Malacalcyonacea</taxon>
        <taxon>Plexauridae</taxon>
        <taxon>Paramuricea</taxon>
    </lineage>
</organism>
<evidence type="ECO:0000313" key="2">
    <source>
        <dbReference type="Proteomes" id="UP001152795"/>
    </source>
</evidence>
<name>A0A6S7JNJ5_PARCT</name>
<sequence length="217" mass="24782">MAESQSFDLSTYDYDPSSPIPSNRDARNYVISKGPCQPKDFTFPRNSNGIVGDSLQLGMKISSGLNTLRRQTARALFCFFCRTFNRQMCSRSEKAFITDGFSNWKKPKTFTTHQNSDGHRLASEGYSIWLKQKPIDQQLNEHAKIRASEKEIEVKRKRTVIGRIIDVVRLLGRLNLPFVGHRENQTSTNKGVFIEIIAHFSKHDAIMDFHLNNAKGL</sequence>
<comment type="caution">
    <text evidence="1">The sequence shown here is derived from an EMBL/GenBank/DDBJ whole genome shotgun (WGS) entry which is preliminary data.</text>
</comment>
<dbReference type="EMBL" id="CACRXK020018542">
    <property type="protein sequence ID" value="CAB4032608.1"/>
    <property type="molecule type" value="Genomic_DNA"/>
</dbReference>
<accession>A0A6S7JNJ5</accession>
<gene>
    <name evidence="1" type="ORF">PACLA_8A077724</name>
</gene>
<dbReference type="AlphaFoldDB" id="A0A6S7JNJ5"/>